<keyword evidence="1" id="KW-0472">Membrane</keyword>
<feature type="transmembrane region" description="Helical" evidence="1">
    <location>
        <begin position="84"/>
        <end position="103"/>
    </location>
</feature>
<sequence>MIHIMLVHRSGWQRGFPNVNSNVFDVDGKWQRSIFSAIANVDHAIAVDTFFVIGGLLISQSILNSMEKKCFNIPKMYLHRYLRTTPVLALLILIILSILKFLGNGPYFDYFINIAFVKSCEKNWWAALLHIQNYYDPLGACLQASWYLSVDFQLVLLSPLLLYPIYKWGWKFLWLLPTYVVAIEVWAFVVSFKNKYKAARLLMPPEVGQTFGVDFYFPTHIRMGPWLIGVMMGYIFYSTKHKKVIINKYLNIAMWLLSIGTMTAILVGMLPLQNAKYPANQFANSLWIAFTRNNWGYSIAWIIFACQNGSGGVIKWFLEHPLWQPLGRMSLSFYLVHSIYQIISIGSGKVPQYFSTTNVVRQ</sequence>
<evidence type="ECO:0000259" key="2">
    <source>
        <dbReference type="Pfam" id="PF01757"/>
    </source>
</evidence>
<dbReference type="GO" id="GO:0016747">
    <property type="term" value="F:acyltransferase activity, transferring groups other than amino-acyl groups"/>
    <property type="evidence" value="ECO:0007669"/>
    <property type="project" value="InterPro"/>
</dbReference>
<keyword evidence="1" id="KW-0812">Transmembrane</keyword>
<dbReference type="Proteomes" id="UP000183832">
    <property type="component" value="Unassembled WGS sequence"/>
</dbReference>
<protein>
    <submittedName>
        <fullName evidence="3">CLUMA_CG016228, isoform A</fullName>
    </submittedName>
</protein>
<feature type="transmembrane region" description="Helical" evidence="1">
    <location>
        <begin position="172"/>
        <end position="192"/>
    </location>
</feature>
<reference evidence="3 4" key="1">
    <citation type="submission" date="2015-04" db="EMBL/GenBank/DDBJ databases">
        <authorList>
            <person name="Syromyatnikov M.Y."/>
            <person name="Popov V.N."/>
        </authorList>
    </citation>
    <scope>NUCLEOTIDE SEQUENCE [LARGE SCALE GENOMIC DNA]</scope>
</reference>
<dbReference type="Pfam" id="PF01757">
    <property type="entry name" value="Acyl_transf_3"/>
    <property type="match status" value="1"/>
</dbReference>
<feature type="transmembrane region" description="Helical" evidence="1">
    <location>
        <begin position="43"/>
        <end position="63"/>
    </location>
</feature>
<proteinExistence type="predicted"/>
<feature type="transmembrane region" description="Helical" evidence="1">
    <location>
        <begin position="215"/>
        <end position="237"/>
    </location>
</feature>
<dbReference type="InterPro" id="IPR002656">
    <property type="entry name" value="Acyl_transf_3_dom"/>
</dbReference>
<feature type="transmembrane region" description="Helical" evidence="1">
    <location>
        <begin position="144"/>
        <end position="165"/>
    </location>
</feature>
<name>A0A1J1IU78_9DIPT</name>
<dbReference type="InterPro" id="IPR052728">
    <property type="entry name" value="O2_lipid_transport_reg"/>
</dbReference>
<dbReference type="EMBL" id="CVRI01000059">
    <property type="protein sequence ID" value="CRL03773.1"/>
    <property type="molecule type" value="Genomic_DNA"/>
</dbReference>
<keyword evidence="1" id="KW-1133">Transmembrane helix</keyword>
<evidence type="ECO:0000313" key="4">
    <source>
        <dbReference type="Proteomes" id="UP000183832"/>
    </source>
</evidence>
<feature type="domain" description="Acyltransferase 3" evidence="2">
    <location>
        <begin position="37"/>
        <end position="343"/>
    </location>
</feature>
<dbReference type="AlphaFoldDB" id="A0A1J1IU78"/>
<evidence type="ECO:0000256" key="1">
    <source>
        <dbReference type="SAM" id="Phobius"/>
    </source>
</evidence>
<feature type="transmembrane region" description="Helical" evidence="1">
    <location>
        <begin position="249"/>
        <end position="270"/>
    </location>
</feature>
<dbReference type="OrthoDB" id="118951at2759"/>
<dbReference type="PANTHER" id="PTHR11161">
    <property type="entry name" value="O-ACYLTRANSFERASE"/>
    <property type="match status" value="1"/>
</dbReference>
<accession>A0A1J1IU78</accession>
<evidence type="ECO:0000313" key="3">
    <source>
        <dbReference type="EMBL" id="CRL03773.1"/>
    </source>
</evidence>
<organism evidence="3 4">
    <name type="scientific">Clunio marinus</name>
    <dbReference type="NCBI Taxonomy" id="568069"/>
    <lineage>
        <taxon>Eukaryota</taxon>
        <taxon>Metazoa</taxon>
        <taxon>Ecdysozoa</taxon>
        <taxon>Arthropoda</taxon>
        <taxon>Hexapoda</taxon>
        <taxon>Insecta</taxon>
        <taxon>Pterygota</taxon>
        <taxon>Neoptera</taxon>
        <taxon>Endopterygota</taxon>
        <taxon>Diptera</taxon>
        <taxon>Nematocera</taxon>
        <taxon>Chironomoidea</taxon>
        <taxon>Chironomidae</taxon>
        <taxon>Clunio</taxon>
    </lineage>
</organism>
<gene>
    <name evidence="3" type="ORF">CLUMA_CG016228</name>
</gene>
<keyword evidence="4" id="KW-1185">Reference proteome</keyword>
<dbReference type="PANTHER" id="PTHR11161:SF0">
    <property type="entry name" value="O-ACYLTRANSFERASE LIKE PROTEIN"/>
    <property type="match status" value="1"/>
</dbReference>